<organism evidence="1">
    <name type="scientific">Mycobacterium kansasii</name>
    <dbReference type="NCBI Taxonomy" id="1768"/>
    <lineage>
        <taxon>Bacteria</taxon>
        <taxon>Bacillati</taxon>
        <taxon>Actinomycetota</taxon>
        <taxon>Actinomycetes</taxon>
        <taxon>Mycobacteriales</taxon>
        <taxon>Mycobacteriaceae</taxon>
        <taxon>Mycobacterium</taxon>
    </lineage>
</organism>
<name>A0A653ER86_MYCKA</name>
<accession>A0A653ER86</accession>
<reference evidence="1" key="1">
    <citation type="submission" date="2019-05" db="EMBL/GenBank/DDBJ databases">
        <authorList>
            <person name="Naeem R."/>
            <person name="Antony C."/>
            <person name="Guan Q."/>
        </authorList>
    </citation>
    <scope>NUCLEOTIDE SEQUENCE</scope>
    <source>
        <strain evidence="1">3</strain>
    </source>
</reference>
<dbReference type="AlphaFoldDB" id="A0A653ER86"/>
<evidence type="ECO:0000313" key="1">
    <source>
        <dbReference type="EMBL" id="VTO99121.1"/>
    </source>
</evidence>
<sequence length="65" mass="6521">MNAGVGWLSRVSSCLVPMTEGAAGIAVAMAMPSSVVALQRRLLGAAPDTVIACSAVSRAHVAALR</sequence>
<dbReference type="EMBL" id="LR589273">
    <property type="protein sequence ID" value="VTO99121.1"/>
    <property type="molecule type" value="Genomic_DNA"/>
</dbReference>
<proteinExistence type="predicted"/>
<protein>
    <submittedName>
        <fullName evidence="1">Uncharacterized protein</fullName>
    </submittedName>
</protein>
<gene>
    <name evidence="1" type="ORF">BIN_B_01752</name>
</gene>